<dbReference type="InterPro" id="IPR011576">
    <property type="entry name" value="Pyridox_Oxase_N"/>
</dbReference>
<feature type="region of interest" description="Disordered" evidence="1">
    <location>
        <begin position="156"/>
        <end position="183"/>
    </location>
</feature>
<evidence type="ECO:0000313" key="3">
    <source>
        <dbReference type="EMBL" id="MBE1486228.1"/>
    </source>
</evidence>
<feature type="domain" description="Pyridoxamine 5'-phosphate oxidase N-terminal" evidence="2">
    <location>
        <begin position="16"/>
        <end position="106"/>
    </location>
</feature>
<accession>A0A927M138</accession>
<evidence type="ECO:0000259" key="2">
    <source>
        <dbReference type="Pfam" id="PF01243"/>
    </source>
</evidence>
<name>A0A927M138_9ACTN</name>
<evidence type="ECO:0000256" key="1">
    <source>
        <dbReference type="SAM" id="MobiDB-lite"/>
    </source>
</evidence>
<dbReference type="AlphaFoldDB" id="A0A927M138"/>
<dbReference type="SUPFAM" id="SSF50475">
    <property type="entry name" value="FMN-binding split barrel"/>
    <property type="match status" value="1"/>
</dbReference>
<evidence type="ECO:0000313" key="4">
    <source>
        <dbReference type="Proteomes" id="UP000649753"/>
    </source>
</evidence>
<organism evidence="3 4">
    <name type="scientific">Plantactinospora soyae</name>
    <dbReference type="NCBI Taxonomy" id="1544732"/>
    <lineage>
        <taxon>Bacteria</taxon>
        <taxon>Bacillati</taxon>
        <taxon>Actinomycetota</taxon>
        <taxon>Actinomycetes</taxon>
        <taxon>Micromonosporales</taxon>
        <taxon>Micromonosporaceae</taxon>
        <taxon>Plantactinospora</taxon>
    </lineage>
</organism>
<proteinExistence type="predicted"/>
<comment type="caution">
    <text evidence="3">The sequence shown here is derived from an EMBL/GenBank/DDBJ whole genome shotgun (WGS) entry which is preliminary data.</text>
</comment>
<gene>
    <name evidence="3" type="ORF">H4W31_001866</name>
</gene>
<keyword evidence="4" id="KW-1185">Reference proteome</keyword>
<dbReference type="Gene3D" id="2.30.110.10">
    <property type="entry name" value="Electron Transport, Fmn-binding Protein, Chain A"/>
    <property type="match status" value="1"/>
</dbReference>
<reference evidence="3" key="1">
    <citation type="submission" date="2020-10" db="EMBL/GenBank/DDBJ databases">
        <title>Sequencing the genomes of 1000 actinobacteria strains.</title>
        <authorList>
            <person name="Klenk H.-P."/>
        </authorList>
    </citation>
    <scope>NUCLEOTIDE SEQUENCE</scope>
    <source>
        <strain evidence="3">DSM 46832</strain>
    </source>
</reference>
<dbReference type="Pfam" id="PF01243">
    <property type="entry name" value="PNPOx_N"/>
    <property type="match status" value="1"/>
</dbReference>
<sequence length="183" mass="19994">MASWSEFASDEPRLADAIRVLIQQYGPGLGYLATVRADGGPRVHPVSPVITDEGMFCFVVDSPKRRDLERDGRYALHSFPPEDSDDEAYVAGRARPVTDQTRVDQLAGNLRAAPQVDWRLFEFTVDVAMLSRHGSNGATPLAGDRSERPAVQVWLDPAGATPAVGPKRRIRHRAAAEEPVPAP</sequence>
<dbReference type="Proteomes" id="UP000649753">
    <property type="component" value="Unassembled WGS sequence"/>
</dbReference>
<dbReference type="EMBL" id="JADBEB010000001">
    <property type="protein sequence ID" value="MBE1486228.1"/>
    <property type="molecule type" value="Genomic_DNA"/>
</dbReference>
<protein>
    <recommendedName>
        <fullName evidence="2">Pyridoxamine 5'-phosphate oxidase N-terminal domain-containing protein</fullName>
    </recommendedName>
</protein>
<dbReference type="RefSeq" id="WP_192766287.1">
    <property type="nucleotide sequence ID" value="NZ_JADBEB010000001.1"/>
</dbReference>
<dbReference type="InterPro" id="IPR012349">
    <property type="entry name" value="Split_barrel_FMN-bd"/>
</dbReference>